<dbReference type="Gene3D" id="3.30.559.10">
    <property type="entry name" value="Chloramphenicol acetyltransferase-like domain"/>
    <property type="match status" value="1"/>
</dbReference>
<name>A0A1D6EU85_MAIZE</name>
<evidence type="ECO:0000313" key="2">
    <source>
        <dbReference type="EnsemblPlants" id="Zm00001eb104010_P001"/>
    </source>
</evidence>
<dbReference type="ExpressionAtlas" id="A0A1D6EU85">
    <property type="expression patterns" value="baseline"/>
</dbReference>
<dbReference type="SMR" id="A0A1D6EU85"/>
<dbReference type="InterPro" id="IPR023213">
    <property type="entry name" value="CAT-like_dom_sf"/>
</dbReference>
<dbReference type="PaxDb" id="4577-AC197242.3_FGP001"/>
<accession>A0A1D6EU85</accession>
<dbReference type="eggNOG" id="ENOG502QTU2">
    <property type="taxonomic scope" value="Eukaryota"/>
</dbReference>
<dbReference type="EnsemblPlants" id="Zm00001eb104010_T001">
    <property type="protein sequence ID" value="Zm00001eb104010_P001"/>
    <property type="gene ID" value="Zm00001eb104010"/>
</dbReference>
<reference evidence="2" key="2">
    <citation type="submission" date="2019-07" db="EMBL/GenBank/DDBJ databases">
        <authorList>
            <person name="Seetharam A."/>
            <person name="Woodhouse M."/>
            <person name="Cannon E."/>
        </authorList>
    </citation>
    <scope>NUCLEOTIDE SEQUENCE [LARGE SCALE GENOMIC DNA]</scope>
    <source>
        <strain evidence="2">cv. B73</strain>
    </source>
</reference>
<dbReference type="Proteomes" id="UP000007305">
    <property type="component" value="Chromosome 2"/>
</dbReference>
<dbReference type="AlphaFoldDB" id="A0A1D6EU85"/>
<dbReference type="Pfam" id="PF02458">
    <property type="entry name" value="Transferase"/>
    <property type="match status" value="1"/>
</dbReference>
<reference evidence="1 3" key="1">
    <citation type="submission" date="2015-12" db="EMBL/GenBank/DDBJ databases">
        <title>Update maize B73 reference genome by single molecule sequencing technologies.</title>
        <authorList>
            <consortium name="Maize Genome Sequencing Project"/>
            <person name="Ware D."/>
        </authorList>
    </citation>
    <scope>NUCLEOTIDE SEQUENCE [LARGE SCALE GENOMIC DNA]</scope>
    <source>
        <strain evidence="3">cv. B73</strain>
        <tissue evidence="1">Seedling</tissue>
    </source>
</reference>
<dbReference type="Gramene" id="Zm00001eb104010_T001">
    <property type="protein sequence ID" value="Zm00001eb104010_P001"/>
    <property type="gene ID" value="Zm00001eb104010"/>
</dbReference>
<gene>
    <name evidence="1" type="ORF">ZEAMMB73_Zm00001d006261</name>
</gene>
<keyword evidence="3" id="KW-1185">Reference proteome</keyword>
<evidence type="ECO:0000313" key="1">
    <source>
        <dbReference type="EMBL" id="ONM23230.1"/>
    </source>
</evidence>
<protein>
    <submittedName>
        <fullName evidence="1 2">Uncharacterized protein</fullName>
    </submittedName>
</protein>
<proteinExistence type="predicted"/>
<dbReference type="GO" id="GO:0016747">
    <property type="term" value="F:acyltransferase activity, transferring groups other than amino-acyl groups"/>
    <property type="evidence" value="ECO:0007669"/>
    <property type="project" value="UniProtKB-ARBA"/>
</dbReference>
<sequence>MTLHPFVVTYKMQMAIIYAFPPPAPSTAAIENGLAAVLAEYRAFAGELGEAPDGTPAVLLNDRGARLVEATADADLVDMAPAKPTPELLRLHPDIERELRSKRWCSCILLVSSIVAVA</sequence>
<dbReference type="EMBL" id="CM007648">
    <property type="protein sequence ID" value="ONM23230.1"/>
    <property type="molecule type" value="Genomic_DNA"/>
</dbReference>
<organism evidence="1">
    <name type="scientific">Zea mays</name>
    <name type="common">Maize</name>
    <dbReference type="NCBI Taxonomy" id="4577"/>
    <lineage>
        <taxon>Eukaryota</taxon>
        <taxon>Viridiplantae</taxon>
        <taxon>Streptophyta</taxon>
        <taxon>Embryophyta</taxon>
        <taxon>Tracheophyta</taxon>
        <taxon>Spermatophyta</taxon>
        <taxon>Magnoliopsida</taxon>
        <taxon>Liliopsida</taxon>
        <taxon>Poales</taxon>
        <taxon>Poaceae</taxon>
        <taxon>PACMAD clade</taxon>
        <taxon>Panicoideae</taxon>
        <taxon>Andropogonodae</taxon>
        <taxon>Andropogoneae</taxon>
        <taxon>Tripsacinae</taxon>
        <taxon>Zea</taxon>
    </lineage>
</organism>
<reference evidence="2" key="3">
    <citation type="submission" date="2021-05" db="UniProtKB">
        <authorList>
            <consortium name="EnsemblPlants"/>
        </authorList>
    </citation>
    <scope>IDENTIFICATION</scope>
    <source>
        <strain evidence="2">cv. B73</strain>
    </source>
</reference>
<evidence type="ECO:0000313" key="3">
    <source>
        <dbReference type="Proteomes" id="UP000007305"/>
    </source>
</evidence>